<reference evidence="1" key="1">
    <citation type="submission" date="2014-11" db="EMBL/GenBank/DDBJ databases">
        <authorList>
            <person name="Amaro Gonzalez C."/>
        </authorList>
    </citation>
    <scope>NUCLEOTIDE SEQUENCE</scope>
</reference>
<proteinExistence type="predicted"/>
<sequence>MASFFPNECTVGMCTALKFPPITYQHCSQARRNIRNKSVFIHTDMSRTTQIIPTEQLESEGLCLCSEFGSLLG</sequence>
<dbReference type="EMBL" id="GBXM01037440">
    <property type="protein sequence ID" value="JAH71137.1"/>
    <property type="molecule type" value="Transcribed_RNA"/>
</dbReference>
<evidence type="ECO:0000313" key="1">
    <source>
        <dbReference type="EMBL" id="JAH71137.1"/>
    </source>
</evidence>
<protein>
    <submittedName>
        <fullName evidence="1">Uncharacterized protein</fullName>
    </submittedName>
</protein>
<name>A0A0E9UZA5_ANGAN</name>
<dbReference type="AlphaFoldDB" id="A0A0E9UZA5"/>
<reference evidence="1" key="2">
    <citation type="journal article" date="2015" name="Fish Shellfish Immunol.">
        <title>Early steps in the European eel (Anguilla anguilla)-Vibrio vulnificus interaction in the gills: Role of the RtxA13 toxin.</title>
        <authorList>
            <person name="Callol A."/>
            <person name="Pajuelo D."/>
            <person name="Ebbesson L."/>
            <person name="Teles M."/>
            <person name="MacKenzie S."/>
            <person name="Amaro C."/>
        </authorList>
    </citation>
    <scope>NUCLEOTIDE SEQUENCE</scope>
</reference>
<organism evidence="1">
    <name type="scientific">Anguilla anguilla</name>
    <name type="common">European freshwater eel</name>
    <name type="synonym">Muraena anguilla</name>
    <dbReference type="NCBI Taxonomy" id="7936"/>
    <lineage>
        <taxon>Eukaryota</taxon>
        <taxon>Metazoa</taxon>
        <taxon>Chordata</taxon>
        <taxon>Craniata</taxon>
        <taxon>Vertebrata</taxon>
        <taxon>Euteleostomi</taxon>
        <taxon>Actinopterygii</taxon>
        <taxon>Neopterygii</taxon>
        <taxon>Teleostei</taxon>
        <taxon>Anguilliformes</taxon>
        <taxon>Anguillidae</taxon>
        <taxon>Anguilla</taxon>
    </lineage>
</organism>
<accession>A0A0E9UZA5</accession>